<proteinExistence type="predicted"/>
<keyword evidence="3" id="KW-1185">Reference proteome</keyword>
<protein>
    <submittedName>
        <fullName evidence="2">Uncharacterized protein</fullName>
    </submittedName>
</protein>
<comment type="caution">
    <text evidence="2">The sequence shown here is derived from an EMBL/GenBank/DDBJ whole genome shotgun (WGS) entry which is preliminary data.</text>
</comment>
<feature type="region of interest" description="Disordered" evidence="1">
    <location>
        <begin position="1"/>
        <end position="20"/>
    </location>
</feature>
<evidence type="ECO:0000256" key="1">
    <source>
        <dbReference type="SAM" id="MobiDB-lite"/>
    </source>
</evidence>
<dbReference type="EMBL" id="JADKYB010000011">
    <property type="protein sequence ID" value="MBM9506906.1"/>
    <property type="molecule type" value="Genomic_DNA"/>
</dbReference>
<evidence type="ECO:0000313" key="2">
    <source>
        <dbReference type="EMBL" id="MBM9506906.1"/>
    </source>
</evidence>
<reference evidence="2 3" key="1">
    <citation type="submission" date="2021-01" db="EMBL/GenBank/DDBJ databases">
        <title>Streptomyces acididurans sp. nov., isolated from a peat swamp forest soil.</title>
        <authorList>
            <person name="Chantavorakit T."/>
            <person name="Duangmal K."/>
        </authorList>
    </citation>
    <scope>NUCLEOTIDE SEQUENCE [LARGE SCALE GENOMIC DNA]</scope>
    <source>
        <strain evidence="2 3">KK5PA1</strain>
    </source>
</reference>
<dbReference type="Proteomes" id="UP000749040">
    <property type="component" value="Unassembled WGS sequence"/>
</dbReference>
<feature type="compositionally biased region" description="Basic and acidic residues" evidence="1">
    <location>
        <begin position="1"/>
        <end position="14"/>
    </location>
</feature>
<organism evidence="2 3">
    <name type="scientific">Actinacidiphila acididurans</name>
    <dbReference type="NCBI Taxonomy" id="2784346"/>
    <lineage>
        <taxon>Bacteria</taxon>
        <taxon>Bacillati</taxon>
        <taxon>Actinomycetota</taxon>
        <taxon>Actinomycetes</taxon>
        <taxon>Kitasatosporales</taxon>
        <taxon>Streptomycetaceae</taxon>
        <taxon>Actinacidiphila</taxon>
    </lineage>
</organism>
<dbReference type="RefSeq" id="WP_205358785.1">
    <property type="nucleotide sequence ID" value="NZ_JADKYB010000011.1"/>
</dbReference>
<gene>
    <name evidence="2" type="ORF">ITX44_20715</name>
</gene>
<name>A0ABS2TWP8_9ACTN</name>
<sequence length="80" mass="8823">MALRFIGKDPESGDHGSPAVWVDDGTGELLFQGVKVDSDTEQICNQDVAMPAHEGIVRVPRRMIPLLREALNVAEPEQLR</sequence>
<accession>A0ABS2TWP8</accession>
<evidence type="ECO:0000313" key="3">
    <source>
        <dbReference type="Proteomes" id="UP000749040"/>
    </source>
</evidence>